<evidence type="ECO:0000313" key="2">
    <source>
        <dbReference type="EMBL" id="CVI15759.1"/>
    </source>
</evidence>
<dbReference type="Proteomes" id="UP000192074">
    <property type="component" value="Unassembled WGS sequence"/>
</dbReference>
<dbReference type="AlphaFoldDB" id="A0A822UZQ1"/>
<reference evidence="2 3" key="1">
    <citation type="submission" date="2016-01" db="EMBL/GenBank/DDBJ databases">
        <authorList>
            <person name="Regsiter A."/>
            <person name="william w."/>
        </authorList>
    </citation>
    <scope>NUCLEOTIDE SEQUENCE [LARGE SCALE GENOMIC DNA]</scope>
    <source>
        <strain evidence="2 3">B6</strain>
    </source>
</reference>
<evidence type="ECO:0000313" key="3">
    <source>
        <dbReference type="Proteomes" id="UP000192074"/>
    </source>
</evidence>
<feature type="chain" id="PRO_5032345474" evidence="1">
    <location>
        <begin position="20"/>
        <end position="123"/>
    </location>
</feature>
<keyword evidence="1" id="KW-0732">Signal</keyword>
<comment type="caution">
    <text evidence="2">The sequence shown here is derived from an EMBL/GenBank/DDBJ whole genome shotgun (WGS) entry which is preliminary data.</text>
</comment>
<feature type="signal peptide" evidence="1">
    <location>
        <begin position="1"/>
        <end position="19"/>
    </location>
</feature>
<accession>A0A822UZQ1</accession>
<organism evidence="2 3">
    <name type="scientific">Agrobacterium tumefaciens str. B6</name>
    <dbReference type="NCBI Taxonomy" id="1183423"/>
    <lineage>
        <taxon>Bacteria</taxon>
        <taxon>Pseudomonadati</taxon>
        <taxon>Pseudomonadota</taxon>
        <taxon>Alphaproteobacteria</taxon>
        <taxon>Hyphomicrobiales</taxon>
        <taxon>Rhizobiaceae</taxon>
        <taxon>Rhizobium/Agrobacterium group</taxon>
        <taxon>Agrobacterium</taxon>
        <taxon>Agrobacterium tumefaciens complex</taxon>
    </lineage>
</organism>
<dbReference type="EMBL" id="FCNL01000011">
    <property type="protein sequence ID" value="CVI15759.1"/>
    <property type="molecule type" value="Genomic_DNA"/>
</dbReference>
<protein>
    <submittedName>
        <fullName evidence="2">Uncharacterized protein</fullName>
    </submittedName>
</protein>
<proteinExistence type="predicted"/>
<dbReference type="RefSeq" id="WP_139786514.1">
    <property type="nucleotide sequence ID" value="NZ_LMVK01000005.1"/>
</dbReference>
<sequence length="123" mass="13202">MKSLLMCAIAALLSFAAHAEESIWPGEYAGDCGNKVQCIIEIDDSGGDKVGVKLVVANRIDFNDVKCKLEGRFSRSAVLGISGEFKGAPEVLIGRYREGVEVFGIPKKACGVALNKKYVMFGD</sequence>
<evidence type="ECO:0000256" key="1">
    <source>
        <dbReference type="SAM" id="SignalP"/>
    </source>
</evidence>
<name>A0A822UZQ1_AGRTU</name>
<gene>
    <name evidence="2" type="ORF">AGR4A_Cc190302</name>
</gene>